<name>A0A7S4ZVJ7_RHIRH</name>
<reference evidence="1" key="1">
    <citation type="submission" date="2018-12" db="EMBL/GenBank/DDBJ databases">
        <title>Three Rhizobium rhizogenes strains isolated from the same crown gall tumor carry diverse plasmids.</title>
        <authorList>
            <person name="Pulawska J."/>
            <person name="Kuzmanovic N."/>
        </authorList>
    </citation>
    <scope>NUCLEOTIDE SEQUENCE</scope>
    <source>
        <strain evidence="1">C6.5</strain>
        <plasmid evidence="1">pC6.5d</plasmid>
    </source>
</reference>
<dbReference type="InterPro" id="IPR036388">
    <property type="entry name" value="WH-like_DNA-bd_sf"/>
</dbReference>
<dbReference type="InterPro" id="IPR007367">
    <property type="entry name" value="DUF433"/>
</dbReference>
<dbReference type="RefSeq" id="WP_200991928.1">
    <property type="nucleotide sequence ID" value="NZ_MK318989.1"/>
</dbReference>
<protein>
    <recommendedName>
        <fullName evidence="2">DUF433 domain-containing protein</fullName>
    </recommendedName>
</protein>
<evidence type="ECO:0000313" key="1">
    <source>
        <dbReference type="EMBL" id="QCL10546.1"/>
    </source>
</evidence>
<evidence type="ECO:0008006" key="2">
    <source>
        <dbReference type="Google" id="ProtNLM"/>
    </source>
</evidence>
<accession>A0A7S4ZVJ7</accession>
<keyword evidence="1" id="KW-0614">Plasmid</keyword>
<dbReference type="SUPFAM" id="SSF46689">
    <property type="entry name" value="Homeodomain-like"/>
    <property type="match status" value="1"/>
</dbReference>
<dbReference type="Pfam" id="PF04255">
    <property type="entry name" value="DUF433"/>
    <property type="match status" value="1"/>
</dbReference>
<dbReference type="Gene3D" id="1.10.10.10">
    <property type="entry name" value="Winged helix-like DNA-binding domain superfamily/Winged helix DNA-binding domain"/>
    <property type="match status" value="1"/>
</dbReference>
<dbReference type="EMBL" id="MK318989">
    <property type="protein sequence ID" value="QCL10546.1"/>
    <property type="molecule type" value="Genomic_DNA"/>
</dbReference>
<sequence>MKEWCLSQVQNFTLSEAGYVLGKTPAMLNKAVDTGVIYARQKKVGNVVQRLLGPAELRFLRLADELDKDLTPAGRRRLYGALRKLPYGAHKLQLGRLELDLAQIDTDLKDRMARLEAVRGRIDSKGDRGEAVVRGTAISVHLIAALTRDEGVDAVLVDFPSMTRDQVEAAVEYAKAYPKRGRPYPTKSLKTTLAALADAGAFDDDSDPGEVGPRAIP</sequence>
<proteinExistence type="predicted"/>
<dbReference type="InterPro" id="IPR009057">
    <property type="entry name" value="Homeodomain-like_sf"/>
</dbReference>
<gene>
    <name evidence="1" type="ORF">pC6.5d_653</name>
</gene>
<organism evidence="1">
    <name type="scientific">Rhizobium rhizogenes</name>
    <name type="common">Agrobacterium rhizogenes</name>
    <dbReference type="NCBI Taxonomy" id="359"/>
    <lineage>
        <taxon>Bacteria</taxon>
        <taxon>Pseudomonadati</taxon>
        <taxon>Pseudomonadota</taxon>
        <taxon>Alphaproteobacteria</taxon>
        <taxon>Hyphomicrobiales</taxon>
        <taxon>Rhizobiaceae</taxon>
        <taxon>Rhizobium/Agrobacterium group</taxon>
        <taxon>Rhizobium</taxon>
    </lineage>
</organism>
<geneLocation type="plasmid" evidence="1">
    <name>pC6.5d</name>
</geneLocation>
<dbReference type="AlphaFoldDB" id="A0A7S4ZVJ7"/>